<keyword evidence="2" id="KW-1185">Reference proteome</keyword>
<protein>
    <submittedName>
        <fullName evidence="1">Uncharacterized protein</fullName>
    </submittedName>
</protein>
<name>A0ABD2WST9_9HYME</name>
<evidence type="ECO:0000313" key="2">
    <source>
        <dbReference type="Proteomes" id="UP001627154"/>
    </source>
</evidence>
<dbReference type="AlphaFoldDB" id="A0ABD2WST9"/>
<sequence>MTCGRKHARSSPILLTNWSLQSYPCDCFTMEHSHNARSQASLRLFHMHGDGPGHATWILVTVHDHKDRVLLFISEIVQSKVYETSPIRTEVMKLVAVG</sequence>
<organism evidence="1 2">
    <name type="scientific">Trichogramma kaykai</name>
    <dbReference type="NCBI Taxonomy" id="54128"/>
    <lineage>
        <taxon>Eukaryota</taxon>
        <taxon>Metazoa</taxon>
        <taxon>Ecdysozoa</taxon>
        <taxon>Arthropoda</taxon>
        <taxon>Hexapoda</taxon>
        <taxon>Insecta</taxon>
        <taxon>Pterygota</taxon>
        <taxon>Neoptera</taxon>
        <taxon>Endopterygota</taxon>
        <taxon>Hymenoptera</taxon>
        <taxon>Apocrita</taxon>
        <taxon>Proctotrupomorpha</taxon>
        <taxon>Chalcidoidea</taxon>
        <taxon>Trichogrammatidae</taxon>
        <taxon>Trichogramma</taxon>
    </lineage>
</organism>
<dbReference type="Proteomes" id="UP001627154">
    <property type="component" value="Unassembled WGS sequence"/>
</dbReference>
<dbReference type="EMBL" id="JBJJXI010000080">
    <property type="protein sequence ID" value="KAL3395532.1"/>
    <property type="molecule type" value="Genomic_DNA"/>
</dbReference>
<proteinExistence type="predicted"/>
<accession>A0ABD2WST9</accession>
<evidence type="ECO:0000313" key="1">
    <source>
        <dbReference type="EMBL" id="KAL3395532.1"/>
    </source>
</evidence>
<reference evidence="1 2" key="1">
    <citation type="journal article" date="2024" name="bioRxiv">
        <title>A reference genome for Trichogramma kaykai: A tiny desert-dwelling parasitoid wasp with competing sex-ratio distorters.</title>
        <authorList>
            <person name="Culotta J."/>
            <person name="Lindsey A.R."/>
        </authorList>
    </citation>
    <scope>NUCLEOTIDE SEQUENCE [LARGE SCALE GENOMIC DNA]</scope>
    <source>
        <strain evidence="1 2">KSX58</strain>
    </source>
</reference>
<comment type="caution">
    <text evidence="1">The sequence shown here is derived from an EMBL/GenBank/DDBJ whole genome shotgun (WGS) entry which is preliminary data.</text>
</comment>
<gene>
    <name evidence="1" type="ORF">TKK_010358</name>
</gene>